<dbReference type="EMBL" id="FIIF01000010">
    <property type="protein sequence ID" value="CYV83498.1"/>
    <property type="molecule type" value="Genomic_DNA"/>
</dbReference>
<evidence type="ECO:0000313" key="3">
    <source>
        <dbReference type="Proteomes" id="UP000074825"/>
    </source>
</evidence>
<protein>
    <recommendedName>
        <fullName evidence="1">PIN like domain-containing protein</fullName>
    </recommendedName>
</protein>
<reference evidence="2 3" key="1">
    <citation type="submission" date="2016-02" db="EMBL/GenBank/DDBJ databases">
        <authorList>
            <consortium name="Pathogen Informatics"/>
        </authorList>
    </citation>
    <scope>NUCLEOTIDE SEQUENCE [LARGE SCALE GENOMIC DNA]</scope>
    <source>
        <strain evidence="2 3">LSS82</strain>
    </source>
</reference>
<dbReference type="AlphaFoldDB" id="A0A0Z8E3L2"/>
<dbReference type="InterPro" id="IPR041578">
    <property type="entry name" value="PIN_8"/>
</dbReference>
<gene>
    <name evidence="2" type="ORF">ERS132444_01484</name>
</gene>
<accession>A0A0Z8E3L2</accession>
<sequence>MNFKDEFYGFYRNDLSIDSITKENTIIVFDTNSLLNVFRFTPEAAKKYFETIEKVQDFIYIPYLVALEFHFHKSETLLLSKVNVEKFKSRFNKNWNKIKSEAAKTLFSSLTFRNDLQQEELSSYLSSLLDSSELGIEAKLLEKISSISDTQKATFSSLIEILEQKTRKRYEQDWINEVEKRGEERYKKDIPPGFNDKNKKDSRGYNGIVYQQKFGDLIIWEDMLEKSSESDIKNVVFVTSDGKRPDKTDLNYKVLVGKDEKGKDKYQVVGPRIELIEEMRGKSGASFYLMDELEFIKRFSGSEISNRMAKSIGDILAEHANSMSSLAPQQSKDMVQAFKKATSSLSNSFTSKVKRREVTDIFELEEKLNQDYNIMDSLAEYVEDKLPNIDFEGEHFSGWGEFEDIHILSSNIDEYAFEDNFYEITCTAIVNAEVEFNIVTKNPDFEQGEEEFFYESSSRDLEFTIEFTYDMDYDMFENIVIVDYYFI</sequence>
<evidence type="ECO:0000259" key="1">
    <source>
        <dbReference type="Pfam" id="PF18476"/>
    </source>
</evidence>
<evidence type="ECO:0000313" key="2">
    <source>
        <dbReference type="EMBL" id="CYV83498.1"/>
    </source>
</evidence>
<feature type="domain" description="PIN like" evidence="1">
    <location>
        <begin position="26"/>
        <end position="243"/>
    </location>
</feature>
<dbReference type="Proteomes" id="UP000074825">
    <property type="component" value="Unassembled WGS sequence"/>
</dbReference>
<dbReference type="RefSeq" id="WP_014637879.1">
    <property type="nucleotide sequence ID" value="NZ_CEDN01000004.1"/>
</dbReference>
<dbReference type="Pfam" id="PF18476">
    <property type="entry name" value="PIN_8"/>
    <property type="match status" value="1"/>
</dbReference>
<name>A0A0Z8E3L2_STRSU</name>
<proteinExistence type="predicted"/>
<organism evidence="2 3">
    <name type="scientific">Streptococcus suis</name>
    <dbReference type="NCBI Taxonomy" id="1307"/>
    <lineage>
        <taxon>Bacteria</taxon>
        <taxon>Bacillati</taxon>
        <taxon>Bacillota</taxon>
        <taxon>Bacilli</taxon>
        <taxon>Lactobacillales</taxon>
        <taxon>Streptococcaceae</taxon>
        <taxon>Streptococcus</taxon>
    </lineage>
</organism>